<feature type="compositionally biased region" description="Polar residues" evidence="1">
    <location>
        <begin position="49"/>
        <end position="59"/>
    </location>
</feature>
<proteinExistence type="predicted"/>
<comment type="caution">
    <text evidence="2">The sequence shown here is derived from an EMBL/GenBank/DDBJ whole genome shotgun (WGS) entry which is preliminary data.</text>
</comment>
<organism evidence="2 3">
    <name type="scientific">Gossypium aridum</name>
    <name type="common">American cotton</name>
    <name type="synonym">Erioxylum aridum</name>
    <dbReference type="NCBI Taxonomy" id="34290"/>
    <lineage>
        <taxon>Eukaryota</taxon>
        <taxon>Viridiplantae</taxon>
        <taxon>Streptophyta</taxon>
        <taxon>Embryophyta</taxon>
        <taxon>Tracheophyta</taxon>
        <taxon>Spermatophyta</taxon>
        <taxon>Magnoliopsida</taxon>
        <taxon>eudicotyledons</taxon>
        <taxon>Gunneridae</taxon>
        <taxon>Pentapetalae</taxon>
        <taxon>rosids</taxon>
        <taxon>malvids</taxon>
        <taxon>Malvales</taxon>
        <taxon>Malvaceae</taxon>
        <taxon>Malvoideae</taxon>
        <taxon>Gossypium</taxon>
    </lineage>
</organism>
<dbReference type="EMBL" id="JABFAA010353663">
    <property type="protein sequence ID" value="MBA0702776.1"/>
    <property type="molecule type" value="Genomic_DNA"/>
</dbReference>
<dbReference type="Proteomes" id="UP000593577">
    <property type="component" value="Unassembled WGS sequence"/>
</dbReference>
<dbReference type="AlphaFoldDB" id="A0A7J8YT72"/>
<evidence type="ECO:0000313" key="3">
    <source>
        <dbReference type="Proteomes" id="UP000593577"/>
    </source>
</evidence>
<protein>
    <submittedName>
        <fullName evidence="2">Uncharacterized protein</fullName>
    </submittedName>
</protein>
<name>A0A7J8YT72_GOSAI</name>
<accession>A0A7J8YT72</accession>
<feature type="compositionally biased region" description="Polar residues" evidence="1">
    <location>
        <begin position="19"/>
        <end position="34"/>
    </location>
</feature>
<keyword evidence="3" id="KW-1185">Reference proteome</keyword>
<feature type="compositionally biased region" description="Basic residues" evidence="1">
    <location>
        <begin position="39"/>
        <end position="48"/>
    </location>
</feature>
<feature type="non-terminal residue" evidence="2">
    <location>
        <position position="98"/>
    </location>
</feature>
<evidence type="ECO:0000256" key="1">
    <source>
        <dbReference type="SAM" id="MobiDB-lite"/>
    </source>
</evidence>
<evidence type="ECO:0000313" key="2">
    <source>
        <dbReference type="EMBL" id="MBA0702776.1"/>
    </source>
</evidence>
<feature type="region of interest" description="Disordered" evidence="1">
    <location>
        <begin position="1"/>
        <end position="59"/>
    </location>
</feature>
<sequence>MNPTPQFKPVASKSRKTVRSSQCLEGRRSQSSKAATVRTRTKPSRKQTRPQSSPVSLPCFRNTTILPPEFFQVDALDLAPHLLGKFLRRDDVVLQITE</sequence>
<gene>
    <name evidence="2" type="ORF">Goari_027132</name>
</gene>
<reference evidence="2 3" key="1">
    <citation type="journal article" date="2019" name="Genome Biol. Evol.">
        <title>Insights into the evolution of the New World diploid cottons (Gossypium, subgenus Houzingenia) based on genome sequencing.</title>
        <authorList>
            <person name="Grover C.E."/>
            <person name="Arick M.A. 2nd"/>
            <person name="Thrash A."/>
            <person name="Conover J.L."/>
            <person name="Sanders W.S."/>
            <person name="Peterson D.G."/>
            <person name="Frelichowski J.E."/>
            <person name="Scheffler J.A."/>
            <person name="Scheffler B.E."/>
            <person name="Wendel J.F."/>
        </authorList>
    </citation>
    <scope>NUCLEOTIDE SEQUENCE [LARGE SCALE GENOMIC DNA]</scope>
    <source>
        <strain evidence="2">185</strain>
        <tissue evidence="2">Leaf</tissue>
    </source>
</reference>